<keyword evidence="4 6" id="KW-1133">Transmembrane helix</keyword>
<dbReference type="STRING" id="573063.Metin_1022"/>
<dbReference type="PANTHER" id="PTHR30028:SF0">
    <property type="entry name" value="PROTEIN ALUMINUM SENSITIVE 3"/>
    <property type="match status" value="1"/>
</dbReference>
<evidence type="ECO:0008006" key="9">
    <source>
        <dbReference type="Google" id="ProtNLM"/>
    </source>
</evidence>
<accession>D5VSX7</accession>
<dbReference type="eggNOG" id="arCOG04953">
    <property type="taxonomic scope" value="Archaea"/>
</dbReference>
<protein>
    <recommendedName>
        <fullName evidence="9">ABC transport system permease protein</fullName>
    </recommendedName>
</protein>
<dbReference type="Proteomes" id="UP000002061">
    <property type="component" value="Chromosome"/>
</dbReference>
<dbReference type="AlphaFoldDB" id="D5VSX7"/>
<evidence type="ECO:0000256" key="4">
    <source>
        <dbReference type="ARBA" id="ARBA00022989"/>
    </source>
</evidence>
<name>D5VSX7_METIM</name>
<dbReference type="HOGENOM" id="CLU_076147_1_0_2"/>
<dbReference type="InterPro" id="IPR005226">
    <property type="entry name" value="UPF0014_fam"/>
</dbReference>
<sequence>MFFVMIISATVMIFRKIRVKNRIKFFYSLFLTFFLTTLFIISLLILFKVISLTPRDVIPLMGMVVGNSLNTVHLLLDKLGELVKRDRDQILGMLALGATEWIAIKLTLISSIRSAIIPHLNRSKSVGLIFIPGAMVGLILAGYPPIEAAKIQIIIMWMILTSSLLSSLIISILTYKEFLRF</sequence>
<evidence type="ECO:0000313" key="7">
    <source>
        <dbReference type="EMBL" id="ADG13680.1"/>
    </source>
</evidence>
<dbReference type="GO" id="GO:0005886">
    <property type="term" value="C:plasma membrane"/>
    <property type="evidence" value="ECO:0007669"/>
    <property type="project" value="TreeGrafter"/>
</dbReference>
<comment type="subcellular location">
    <subcellularLocation>
        <location evidence="1">Membrane</location>
        <topology evidence="1">Multi-pass membrane protein</topology>
    </subcellularLocation>
</comment>
<dbReference type="EMBL" id="CP002009">
    <property type="protein sequence ID" value="ADG13680.1"/>
    <property type="molecule type" value="Genomic_DNA"/>
</dbReference>
<feature type="transmembrane region" description="Helical" evidence="6">
    <location>
        <begin position="126"/>
        <end position="146"/>
    </location>
</feature>
<evidence type="ECO:0000313" key="8">
    <source>
        <dbReference type="Proteomes" id="UP000002061"/>
    </source>
</evidence>
<reference evidence="7" key="1">
    <citation type="submission" date="2010-04" db="EMBL/GenBank/DDBJ databases">
        <title>Complete sequence of Methanocaldococcus infernus ME.</title>
        <authorList>
            <consortium name="US DOE Joint Genome Institute"/>
            <person name="Lucas S."/>
            <person name="Copeland A."/>
            <person name="Lapidus A."/>
            <person name="Cheng J.-F."/>
            <person name="Bruce D."/>
            <person name="Goodwin L."/>
            <person name="Pitluck S."/>
            <person name="Munk A.C."/>
            <person name="Detter J.C."/>
            <person name="Han C."/>
            <person name="Tapia R."/>
            <person name="Land M."/>
            <person name="Hauser L."/>
            <person name="Kyrpides N."/>
            <person name="Mikhailova N."/>
            <person name="Sieprawska-Lupa M."/>
            <person name="Whitman W.B."/>
            <person name="Woyke T."/>
        </authorList>
    </citation>
    <scope>NUCLEOTIDE SEQUENCE [LARGE SCALE GENOMIC DNA]</scope>
    <source>
        <strain evidence="7">ME</strain>
    </source>
</reference>
<keyword evidence="8" id="KW-1185">Reference proteome</keyword>
<organism evidence="7 8">
    <name type="scientific">Methanocaldococcus infernus (strain DSM 11812 / JCM 15783 / ME)</name>
    <dbReference type="NCBI Taxonomy" id="573063"/>
    <lineage>
        <taxon>Archaea</taxon>
        <taxon>Methanobacteriati</taxon>
        <taxon>Methanobacteriota</taxon>
        <taxon>Methanomada group</taxon>
        <taxon>Methanococci</taxon>
        <taxon>Methanococcales</taxon>
        <taxon>Methanocaldococcaceae</taxon>
        <taxon>Methanocaldococcus</taxon>
    </lineage>
</organism>
<dbReference type="PANTHER" id="PTHR30028">
    <property type="entry name" value="UPF0014 INNER MEMBRANE PROTEIN YBBM-RELATED"/>
    <property type="match status" value="1"/>
</dbReference>
<evidence type="ECO:0000256" key="2">
    <source>
        <dbReference type="ARBA" id="ARBA00005268"/>
    </source>
</evidence>
<evidence type="ECO:0000256" key="1">
    <source>
        <dbReference type="ARBA" id="ARBA00004141"/>
    </source>
</evidence>
<proteinExistence type="inferred from homology"/>
<feature type="transmembrane region" description="Helical" evidence="6">
    <location>
        <begin position="152"/>
        <end position="175"/>
    </location>
</feature>
<comment type="similarity">
    <text evidence="2">Belongs to the UPF0014 family.</text>
</comment>
<evidence type="ECO:0000256" key="3">
    <source>
        <dbReference type="ARBA" id="ARBA00022692"/>
    </source>
</evidence>
<dbReference type="KEGG" id="mif:Metin_1022"/>
<dbReference type="Pfam" id="PF03649">
    <property type="entry name" value="UPF0014"/>
    <property type="match status" value="1"/>
</dbReference>
<gene>
    <name evidence="7" type="ordered locus">Metin_1022</name>
</gene>
<keyword evidence="3 6" id="KW-0812">Transmembrane</keyword>
<evidence type="ECO:0000256" key="5">
    <source>
        <dbReference type="ARBA" id="ARBA00023136"/>
    </source>
</evidence>
<keyword evidence="5 6" id="KW-0472">Membrane</keyword>
<feature type="transmembrane region" description="Helical" evidence="6">
    <location>
        <begin position="25"/>
        <end position="51"/>
    </location>
</feature>
<evidence type="ECO:0000256" key="6">
    <source>
        <dbReference type="SAM" id="Phobius"/>
    </source>
</evidence>